<keyword evidence="2" id="KW-1185">Reference proteome</keyword>
<protein>
    <submittedName>
        <fullName evidence="1">Uncharacterized protein</fullName>
    </submittedName>
</protein>
<sequence>MLPDSNGWKHGPFRTIHVVNIVAKLALWQITHLPGIRWLIMHLMNEYNDLPIGDNGAADA</sequence>
<gene>
    <name evidence="1" type="ORF">SAMN05216571_10435</name>
</gene>
<organism evidence="1 2">
    <name type="scientific">Onishia taeanensis</name>
    <dbReference type="NCBI Taxonomy" id="284577"/>
    <lineage>
        <taxon>Bacteria</taxon>
        <taxon>Pseudomonadati</taxon>
        <taxon>Pseudomonadota</taxon>
        <taxon>Gammaproteobacteria</taxon>
        <taxon>Oceanospirillales</taxon>
        <taxon>Halomonadaceae</taxon>
        <taxon>Onishia</taxon>
    </lineage>
</organism>
<evidence type="ECO:0000313" key="2">
    <source>
        <dbReference type="Proteomes" id="UP000198641"/>
    </source>
</evidence>
<dbReference type="STRING" id="284577.SAMN05216571_10435"/>
<dbReference type="EMBL" id="FNCI01000004">
    <property type="protein sequence ID" value="SDG05716.1"/>
    <property type="molecule type" value="Genomic_DNA"/>
</dbReference>
<dbReference type="AlphaFoldDB" id="A0A1G7R4J7"/>
<proteinExistence type="predicted"/>
<reference evidence="1 2" key="1">
    <citation type="submission" date="2016-10" db="EMBL/GenBank/DDBJ databases">
        <authorList>
            <person name="de Groot N.N."/>
        </authorList>
    </citation>
    <scope>NUCLEOTIDE SEQUENCE [LARGE SCALE GENOMIC DNA]</scope>
    <source>
        <strain evidence="1 2">BH539</strain>
    </source>
</reference>
<accession>A0A1G7R4J7</accession>
<name>A0A1G7R4J7_9GAMM</name>
<evidence type="ECO:0000313" key="1">
    <source>
        <dbReference type="EMBL" id="SDG05716.1"/>
    </source>
</evidence>
<dbReference type="Proteomes" id="UP000198641">
    <property type="component" value="Unassembled WGS sequence"/>
</dbReference>